<accession>A0A9D1RS32</accession>
<evidence type="ECO:0000259" key="7">
    <source>
        <dbReference type="Pfam" id="PF21981"/>
    </source>
</evidence>
<feature type="domain" description="RecX second three-helical" evidence="6">
    <location>
        <begin position="115"/>
        <end position="155"/>
    </location>
</feature>
<evidence type="ECO:0000256" key="4">
    <source>
        <dbReference type="ARBA" id="ARBA00022490"/>
    </source>
</evidence>
<sequence>MRLIKLAPSQRVEGRWLVQLESGELLRVGENEVVSFALYSGKELSEEEVDALRAAGRASAVKEKALSLLSARPMSRKELIDKLTARPRNREKEPLTDQAGAEAVADRLEELGYLNDGAYASMVVRHYSAKGYGRRRLQEELYRHGVPRDYWEEALAEAAPPEDGVDAFLRKKLKPSDLEDRKALKRITDALARRGYRWDEIQDGLRRYGAELE</sequence>
<comment type="caution">
    <text evidence="8">The sequence shown here is derived from an EMBL/GenBank/DDBJ whole genome shotgun (WGS) entry which is preliminary data.</text>
</comment>
<dbReference type="GO" id="GO:0006282">
    <property type="term" value="P:regulation of DNA repair"/>
    <property type="evidence" value="ECO:0007669"/>
    <property type="project" value="UniProtKB-UniRule"/>
</dbReference>
<dbReference type="Pfam" id="PF02631">
    <property type="entry name" value="RecX_HTH2"/>
    <property type="match status" value="1"/>
</dbReference>
<evidence type="ECO:0000256" key="3">
    <source>
        <dbReference type="ARBA" id="ARBA00018111"/>
    </source>
</evidence>
<evidence type="ECO:0000256" key="1">
    <source>
        <dbReference type="ARBA" id="ARBA00004496"/>
    </source>
</evidence>
<dbReference type="HAMAP" id="MF_01114">
    <property type="entry name" value="RecX"/>
    <property type="match status" value="1"/>
</dbReference>
<protein>
    <recommendedName>
        <fullName evidence="3 5">Regulatory protein RecX</fullName>
    </recommendedName>
</protein>
<comment type="subcellular location">
    <subcellularLocation>
        <location evidence="1 5">Cytoplasm</location>
    </subcellularLocation>
</comment>
<feature type="domain" description="RecX third three-helical" evidence="7">
    <location>
        <begin position="168"/>
        <end position="203"/>
    </location>
</feature>
<keyword evidence="4 5" id="KW-0963">Cytoplasm</keyword>
<organism evidence="8 9">
    <name type="scientific">Candidatus Flavonifractor merdipullorum</name>
    <dbReference type="NCBI Taxonomy" id="2838590"/>
    <lineage>
        <taxon>Bacteria</taxon>
        <taxon>Bacillati</taxon>
        <taxon>Bacillota</taxon>
        <taxon>Clostridia</taxon>
        <taxon>Eubacteriales</taxon>
        <taxon>Oscillospiraceae</taxon>
        <taxon>Flavonifractor</taxon>
    </lineage>
</organism>
<reference evidence="8" key="2">
    <citation type="submission" date="2021-04" db="EMBL/GenBank/DDBJ databases">
        <authorList>
            <person name="Gilroy R."/>
        </authorList>
    </citation>
    <scope>NUCLEOTIDE SEQUENCE</scope>
    <source>
        <strain evidence="8">ChiGjej6B6-1540</strain>
    </source>
</reference>
<evidence type="ECO:0000259" key="6">
    <source>
        <dbReference type="Pfam" id="PF02631"/>
    </source>
</evidence>
<reference evidence="8" key="1">
    <citation type="journal article" date="2021" name="PeerJ">
        <title>Extensive microbial diversity within the chicken gut microbiome revealed by metagenomics and culture.</title>
        <authorList>
            <person name="Gilroy R."/>
            <person name="Ravi A."/>
            <person name="Getino M."/>
            <person name="Pursley I."/>
            <person name="Horton D.L."/>
            <person name="Alikhan N.F."/>
            <person name="Baker D."/>
            <person name="Gharbi K."/>
            <person name="Hall N."/>
            <person name="Watson M."/>
            <person name="Adriaenssens E.M."/>
            <person name="Foster-Nyarko E."/>
            <person name="Jarju S."/>
            <person name="Secka A."/>
            <person name="Antonio M."/>
            <person name="Oren A."/>
            <person name="Chaudhuri R.R."/>
            <person name="La Ragione R."/>
            <person name="Hildebrand F."/>
            <person name="Pallen M.J."/>
        </authorList>
    </citation>
    <scope>NUCLEOTIDE SEQUENCE</scope>
    <source>
        <strain evidence="8">ChiGjej6B6-1540</strain>
    </source>
</reference>
<evidence type="ECO:0000256" key="5">
    <source>
        <dbReference type="HAMAP-Rule" id="MF_01114"/>
    </source>
</evidence>
<dbReference type="InterPro" id="IPR053924">
    <property type="entry name" value="RecX_HTH_2nd"/>
</dbReference>
<dbReference type="PANTHER" id="PTHR33602:SF1">
    <property type="entry name" value="REGULATORY PROTEIN RECX FAMILY PROTEIN"/>
    <property type="match status" value="1"/>
</dbReference>
<comment type="function">
    <text evidence="5">Modulates RecA activity.</text>
</comment>
<evidence type="ECO:0000313" key="8">
    <source>
        <dbReference type="EMBL" id="HIW93441.1"/>
    </source>
</evidence>
<dbReference type="EMBL" id="DXGA01000061">
    <property type="protein sequence ID" value="HIW93441.1"/>
    <property type="molecule type" value="Genomic_DNA"/>
</dbReference>
<evidence type="ECO:0000313" key="9">
    <source>
        <dbReference type="Proteomes" id="UP000824192"/>
    </source>
</evidence>
<dbReference type="InterPro" id="IPR036388">
    <property type="entry name" value="WH-like_DNA-bd_sf"/>
</dbReference>
<comment type="similarity">
    <text evidence="2 5">Belongs to the RecX family.</text>
</comment>
<dbReference type="Pfam" id="PF21981">
    <property type="entry name" value="RecX_HTH3"/>
    <property type="match status" value="1"/>
</dbReference>
<name>A0A9D1RS32_9FIRM</name>
<dbReference type="Proteomes" id="UP000824192">
    <property type="component" value="Unassembled WGS sequence"/>
</dbReference>
<evidence type="ECO:0000256" key="2">
    <source>
        <dbReference type="ARBA" id="ARBA00009695"/>
    </source>
</evidence>
<dbReference type="InterPro" id="IPR003783">
    <property type="entry name" value="Regulatory_RecX"/>
</dbReference>
<dbReference type="InterPro" id="IPR053925">
    <property type="entry name" value="RecX_HTH_3rd"/>
</dbReference>
<dbReference type="AlphaFoldDB" id="A0A9D1RS32"/>
<dbReference type="PANTHER" id="PTHR33602">
    <property type="entry name" value="REGULATORY PROTEIN RECX FAMILY PROTEIN"/>
    <property type="match status" value="1"/>
</dbReference>
<dbReference type="GO" id="GO:0005737">
    <property type="term" value="C:cytoplasm"/>
    <property type="evidence" value="ECO:0007669"/>
    <property type="project" value="UniProtKB-SubCell"/>
</dbReference>
<gene>
    <name evidence="5" type="primary">recX</name>
    <name evidence="8" type="ORF">H9868_02760</name>
</gene>
<dbReference type="Gene3D" id="1.10.10.10">
    <property type="entry name" value="Winged helix-like DNA-binding domain superfamily/Winged helix DNA-binding domain"/>
    <property type="match status" value="2"/>
</dbReference>
<proteinExistence type="inferred from homology"/>